<proteinExistence type="predicted"/>
<sequence length="50" mass="5861">MVISPSHLLLPSIALVRCNCRAVLQRWYRKLAMASVSYDPNQNLVQWRDF</sequence>
<reference evidence="1" key="1">
    <citation type="submission" date="2014-09" db="EMBL/GenBank/DDBJ databases">
        <authorList>
            <person name="Magalhaes I.L.F."/>
            <person name="Oliveira U."/>
            <person name="Santos F.R."/>
            <person name="Vidigal T.H.D.A."/>
            <person name="Brescovit A.D."/>
            <person name="Santos A.J."/>
        </authorList>
    </citation>
    <scope>NUCLEOTIDE SEQUENCE</scope>
    <source>
        <tissue evidence="1">Shoot tissue taken approximately 20 cm above the soil surface</tissue>
    </source>
</reference>
<name>A0A0A9C1B9_ARUDO</name>
<protein>
    <submittedName>
        <fullName evidence="1">Uncharacterized protein</fullName>
    </submittedName>
</protein>
<reference evidence="1" key="2">
    <citation type="journal article" date="2015" name="Data Brief">
        <title>Shoot transcriptome of the giant reed, Arundo donax.</title>
        <authorList>
            <person name="Barrero R.A."/>
            <person name="Guerrero F.D."/>
            <person name="Moolhuijzen P."/>
            <person name="Goolsby J.A."/>
            <person name="Tidwell J."/>
            <person name="Bellgard S.E."/>
            <person name="Bellgard M.I."/>
        </authorList>
    </citation>
    <scope>NUCLEOTIDE SEQUENCE</scope>
    <source>
        <tissue evidence="1">Shoot tissue taken approximately 20 cm above the soil surface</tissue>
    </source>
</reference>
<dbReference type="AlphaFoldDB" id="A0A0A9C1B9"/>
<evidence type="ECO:0000313" key="1">
    <source>
        <dbReference type="EMBL" id="JAD68253.1"/>
    </source>
</evidence>
<organism evidence="1">
    <name type="scientific">Arundo donax</name>
    <name type="common">Giant reed</name>
    <name type="synonym">Donax arundinaceus</name>
    <dbReference type="NCBI Taxonomy" id="35708"/>
    <lineage>
        <taxon>Eukaryota</taxon>
        <taxon>Viridiplantae</taxon>
        <taxon>Streptophyta</taxon>
        <taxon>Embryophyta</taxon>
        <taxon>Tracheophyta</taxon>
        <taxon>Spermatophyta</taxon>
        <taxon>Magnoliopsida</taxon>
        <taxon>Liliopsida</taxon>
        <taxon>Poales</taxon>
        <taxon>Poaceae</taxon>
        <taxon>PACMAD clade</taxon>
        <taxon>Arundinoideae</taxon>
        <taxon>Arundineae</taxon>
        <taxon>Arundo</taxon>
    </lineage>
</organism>
<accession>A0A0A9C1B9</accession>
<dbReference type="EMBL" id="GBRH01229642">
    <property type="protein sequence ID" value="JAD68253.1"/>
    <property type="molecule type" value="Transcribed_RNA"/>
</dbReference>